<comment type="caution">
    <text evidence="1">The sequence shown here is derived from an EMBL/GenBank/DDBJ whole genome shotgun (WGS) entry which is preliminary data.</text>
</comment>
<dbReference type="Proteomes" id="UP001472677">
    <property type="component" value="Unassembled WGS sequence"/>
</dbReference>
<protein>
    <submittedName>
        <fullName evidence="1">Uncharacterized protein</fullName>
    </submittedName>
</protein>
<reference evidence="1 2" key="1">
    <citation type="journal article" date="2024" name="G3 (Bethesda)">
        <title>Genome assembly of Hibiscus sabdariffa L. provides insights into metabolisms of medicinal natural products.</title>
        <authorList>
            <person name="Kim T."/>
        </authorList>
    </citation>
    <scope>NUCLEOTIDE SEQUENCE [LARGE SCALE GENOMIC DNA]</scope>
    <source>
        <strain evidence="1">TK-2024</strain>
        <tissue evidence="1">Old leaves</tissue>
    </source>
</reference>
<dbReference type="EMBL" id="JBBPBM010000057">
    <property type="protein sequence ID" value="KAK8516660.1"/>
    <property type="molecule type" value="Genomic_DNA"/>
</dbReference>
<organism evidence="1 2">
    <name type="scientific">Hibiscus sabdariffa</name>
    <name type="common">roselle</name>
    <dbReference type="NCBI Taxonomy" id="183260"/>
    <lineage>
        <taxon>Eukaryota</taxon>
        <taxon>Viridiplantae</taxon>
        <taxon>Streptophyta</taxon>
        <taxon>Embryophyta</taxon>
        <taxon>Tracheophyta</taxon>
        <taxon>Spermatophyta</taxon>
        <taxon>Magnoliopsida</taxon>
        <taxon>eudicotyledons</taxon>
        <taxon>Gunneridae</taxon>
        <taxon>Pentapetalae</taxon>
        <taxon>rosids</taxon>
        <taxon>malvids</taxon>
        <taxon>Malvales</taxon>
        <taxon>Malvaceae</taxon>
        <taxon>Malvoideae</taxon>
        <taxon>Hibiscus</taxon>
    </lineage>
</organism>
<keyword evidence="2" id="KW-1185">Reference proteome</keyword>
<evidence type="ECO:0000313" key="1">
    <source>
        <dbReference type="EMBL" id="KAK8516660.1"/>
    </source>
</evidence>
<sequence>MKWQEPVKGQLNQSVKEIVRHCFGIGFSQYIGDDDECSPKHHFVENQGEKKGNGGRETQYDHVGGFERDHESFFEHGKGI</sequence>
<evidence type="ECO:0000313" key="2">
    <source>
        <dbReference type="Proteomes" id="UP001472677"/>
    </source>
</evidence>
<proteinExistence type="predicted"/>
<name>A0ABR2CB66_9ROSI</name>
<accession>A0ABR2CB66</accession>
<gene>
    <name evidence="1" type="ORF">V6N12_049382</name>
</gene>